<dbReference type="Gene3D" id="1.10.510.10">
    <property type="entry name" value="Transferase(Phosphotransferase) domain 1"/>
    <property type="match status" value="1"/>
</dbReference>
<comment type="caution">
    <text evidence="8">The sequence shown here is derived from an EMBL/GenBank/DDBJ whole genome shotgun (WGS) entry which is preliminary data.</text>
</comment>
<evidence type="ECO:0000256" key="5">
    <source>
        <dbReference type="ARBA" id="ARBA00022840"/>
    </source>
</evidence>
<dbReference type="InterPro" id="IPR011009">
    <property type="entry name" value="Kinase-like_dom_sf"/>
</dbReference>
<dbReference type="GO" id="GO:0005524">
    <property type="term" value="F:ATP binding"/>
    <property type="evidence" value="ECO:0007669"/>
    <property type="project" value="UniProtKB-KW"/>
</dbReference>
<accession>A0AAE1U7Z5</accession>
<dbReference type="GO" id="GO:0034501">
    <property type="term" value="P:protein localization to kinetochore"/>
    <property type="evidence" value="ECO:0007669"/>
    <property type="project" value="TreeGrafter"/>
</dbReference>
<dbReference type="PANTHER" id="PTHR22974:SF21">
    <property type="entry name" value="DUAL SPECIFICITY PROTEIN KINASE TTK"/>
    <property type="match status" value="1"/>
</dbReference>
<evidence type="ECO:0000256" key="3">
    <source>
        <dbReference type="ARBA" id="ARBA00022741"/>
    </source>
</evidence>
<dbReference type="PROSITE" id="PS00108">
    <property type="entry name" value="PROTEIN_KINASE_ST"/>
    <property type="match status" value="1"/>
</dbReference>
<dbReference type="GO" id="GO:0004674">
    <property type="term" value="F:protein serine/threonine kinase activity"/>
    <property type="evidence" value="ECO:0007669"/>
    <property type="project" value="UniProtKB-KW"/>
</dbReference>
<keyword evidence="1" id="KW-0723">Serine/threonine-protein kinase</keyword>
<feature type="region of interest" description="Disordered" evidence="6">
    <location>
        <begin position="54"/>
        <end position="75"/>
    </location>
</feature>
<evidence type="ECO:0000256" key="1">
    <source>
        <dbReference type="ARBA" id="ARBA00022527"/>
    </source>
</evidence>
<keyword evidence="2" id="KW-0808">Transferase</keyword>
<dbReference type="Gene3D" id="3.30.200.20">
    <property type="entry name" value="Phosphorylase Kinase, domain 1"/>
    <property type="match status" value="1"/>
</dbReference>
<dbReference type="GO" id="GO:0007094">
    <property type="term" value="P:mitotic spindle assembly checkpoint signaling"/>
    <property type="evidence" value="ECO:0007669"/>
    <property type="project" value="TreeGrafter"/>
</dbReference>
<evidence type="ECO:0000256" key="4">
    <source>
        <dbReference type="ARBA" id="ARBA00022777"/>
    </source>
</evidence>
<name>A0AAE1U7Z5_9EUCA</name>
<dbReference type="Pfam" id="PF00069">
    <property type="entry name" value="Pkinase"/>
    <property type="match status" value="1"/>
</dbReference>
<feature type="domain" description="Protein kinase" evidence="7">
    <location>
        <begin position="172"/>
        <end position="468"/>
    </location>
</feature>
<keyword evidence="4" id="KW-0418">Kinase</keyword>
<reference evidence="8" key="1">
    <citation type="submission" date="2023-11" db="EMBL/GenBank/DDBJ databases">
        <title>Genome assemblies of two species of porcelain crab, Petrolisthes cinctipes and Petrolisthes manimaculis (Anomura: Porcellanidae).</title>
        <authorList>
            <person name="Angst P."/>
        </authorList>
    </citation>
    <scope>NUCLEOTIDE SEQUENCE</scope>
    <source>
        <strain evidence="8">PB745_02</strain>
        <tissue evidence="8">Gill</tissue>
    </source>
</reference>
<evidence type="ECO:0000259" key="7">
    <source>
        <dbReference type="PROSITE" id="PS50011"/>
    </source>
</evidence>
<dbReference type="SUPFAM" id="SSF56112">
    <property type="entry name" value="Protein kinase-like (PK-like)"/>
    <property type="match status" value="1"/>
</dbReference>
<dbReference type="SMART" id="SM00220">
    <property type="entry name" value="S_TKc"/>
    <property type="match status" value="1"/>
</dbReference>
<feature type="region of interest" description="Disordered" evidence="6">
    <location>
        <begin position="479"/>
        <end position="556"/>
    </location>
</feature>
<protein>
    <recommendedName>
        <fullName evidence="7">Protein kinase domain-containing protein</fullName>
    </recommendedName>
</protein>
<dbReference type="GO" id="GO:0007059">
    <property type="term" value="P:chromosome segregation"/>
    <property type="evidence" value="ECO:0007669"/>
    <property type="project" value="TreeGrafter"/>
</dbReference>
<dbReference type="AlphaFoldDB" id="A0AAE1U7Z5"/>
<dbReference type="InterPro" id="IPR000719">
    <property type="entry name" value="Prot_kinase_dom"/>
</dbReference>
<dbReference type="FunFam" id="1.10.510.10:FF:000224">
    <property type="entry name" value="serine/threonine-protein kinase mph1 isoform X1"/>
    <property type="match status" value="1"/>
</dbReference>
<evidence type="ECO:0000256" key="6">
    <source>
        <dbReference type="SAM" id="MobiDB-lite"/>
    </source>
</evidence>
<evidence type="ECO:0000313" key="8">
    <source>
        <dbReference type="EMBL" id="KAK4313532.1"/>
    </source>
</evidence>
<dbReference type="InterPro" id="IPR008271">
    <property type="entry name" value="Ser/Thr_kinase_AS"/>
</dbReference>
<gene>
    <name evidence="8" type="ORF">Pmani_015130</name>
</gene>
<sequence>MAANSNPNKPTTNDDNDDDWDNGPDIEAVINEVLKTKTKRSQRFEEQRMRLRKLREQENELNNTATGNPSLKKNGLKQSISTPDLRHTNTKHHPVKTISSSVVRRFDFGSCTNLTEKENTHPHKAECKQYPEISESKKLERGREKYLEKNGKYPEIGQKYREISEKYPEIGQKYREIRGSSKVYKALDLERKATVAIKVVKLDGVDEETVKSYLHEVTILQTLQHSHRVIRLYDHEYTPPDHRVHNEDHGVHHRLTLVMEMGTIDLSTVIANARCKKNSSNNNIASSHYKGLSAFTIQHYWQGMLEAVQAIHTQGIIHSDLKPANFLLVNDVIKLIDFGIASSIQQDMTSVLKDSQAGTFNYMSPESLRDVHTGPIIHQRTDTPTIKINVKSDVWSLGCILYNMVYGHTPFQHIHNPLYKLSAISDPNTIIQYTPIEDIHLLNVMKICMQFDPRSRPSIVELLAHPYLSRSHGCVARGPSDAGQGVVLAPDPHSASEGPESNKVQAKTESSNSHTHSQKMGSDTHTDASAHGVAGGLTHTHTHGYSKHPEGQEKAENKVISQLAQLSAQLSPNTLNKWLSMGEKLIPK</sequence>
<evidence type="ECO:0000313" key="9">
    <source>
        <dbReference type="Proteomes" id="UP001292094"/>
    </source>
</evidence>
<dbReference type="EMBL" id="JAWZYT010001294">
    <property type="protein sequence ID" value="KAK4313532.1"/>
    <property type="molecule type" value="Genomic_DNA"/>
</dbReference>
<dbReference type="GO" id="GO:0004712">
    <property type="term" value="F:protein serine/threonine/tyrosine kinase activity"/>
    <property type="evidence" value="ECO:0007669"/>
    <property type="project" value="TreeGrafter"/>
</dbReference>
<organism evidence="8 9">
    <name type="scientific">Petrolisthes manimaculis</name>
    <dbReference type="NCBI Taxonomy" id="1843537"/>
    <lineage>
        <taxon>Eukaryota</taxon>
        <taxon>Metazoa</taxon>
        <taxon>Ecdysozoa</taxon>
        <taxon>Arthropoda</taxon>
        <taxon>Crustacea</taxon>
        <taxon>Multicrustacea</taxon>
        <taxon>Malacostraca</taxon>
        <taxon>Eumalacostraca</taxon>
        <taxon>Eucarida</taxon>
        <taxon>Decapoda</taxon>
        <taxon>Pleocyemata</taxon>
        <taxon>Anomura</taxon>
        <taxon>Galatheoidea</taxon>
        <taxon>Porcellanidae</taxon>
        <taxon>Petrolisthes</taxon>
    </lineage>
</organism>
<dbReference type="GO" id="GO:0033316">
    <property type="term" value="P:meiotic spindle assembly checkpoint signaling"/>
    <property type="evidence" value="ECO:0007669"/>
    <property type="project" value="TreeGrafter"/>
</dbReference>
<dbReference type="PROSITE" id="PS50011">
    <property type="entry name" value="PROTEIN_KINASE_DOM"/>
    <property type="match status" value="1"/>
</dbReference>
<keyword evidence="9" id="KW-1185">Reference proteome</keyword>
<feature type="compositionally biased region" description="Basic and acidic residues" evidence="6">
    <location>
        <begin position="547"/>
        <end position="556"/>
    </location>
</feature>
<evidence type="ECO:0000256" key="2">
    <source>
        <dbReference type="ARBA" id="ARBA00022679"/>
    </source>
</evidence>
<dbReference type="GO" id="GO:0000776">
    <property type="term" value="C:kinetochore"/>
    <property type="evidence" value="ECO:0007669"/>
    <property type="project" value="TreeGrafter"/>
</dbReference>
<keyword evidence="5" id="KW-0067">ATP-binding</keyword>
<feature type="compositionally biased region" description="Polar residues" evidence="6">
    <location>
        <begin position="60"/>
        <end position="75"/>
    </location>
</feature>
<proteinExistence type="predicted"/>
<keyword evidence="3" id="KW-0547">Nucleotide-binding</keyword>
<feature type="compositionally biased region" description="Acidic residues" evidence="6">
    <location>
        <begin position="14"/>
        <end position="24"/>
    </location>
</feature>
<feature type="region of interest" description="Disordered" evidence="6">
    <location>
        <begin position="1"/>
        <end position="28"/>
    </location>
</feature>
<feature type="compositionally biased region" description="Polar residues" evidence="6">
    <location>
        <begin position="502"/>
        <end position="521"/>
    </location>
</feature>
<dbReference type="PANTHER" id="PTHR22974">
    <property type="entry name" value="MIXED LINEAGE PROTEIN KINASE"/>
    <property type="match status" value="1"/>
</dbReference>
<dbReference type="GO" id="GO:0005634">
    <property type="term" value="C:nucleus"/>
    <property type="evidence" value="ECO:0007669"/>
    <property type="project" value="TreeGrafter"/>
</dbReference>
<dbReference type="Proteomes" id="UP001292094">
    <property type="component" value="Unassembled WGS sequence"/>
</dbReference>
<feature type="compositionally biased region" description="Low complexity" evidence="6">
    <location>
        <begin position="1"/>
        <end position="13"/>
    </location>
</feature>